<reference evidence="6" key="2">
    <citation type="submission" date="2023-01" db="EMBL/GenBank/DDBJ databases">
        <title>Draft genome sequence of Agaribacter marinus strain NBRC 110023.</title>
        <authorList>
            <person name="Sun Q."/>
            <person name="Mori K."/>
        </authorList>
    </citation>
    <scope>NUCLEOTIDE SEQUENCE</scope>
    <source>
        <strain evidence="6">NBRC 110023</strain>
    </source>
</reference>
<dbReference type="EMBL" id="BSOT01000005">
    <property type="protein sequence ID" value="GLR70961.1"/>
    <property type="molecule type" value="Genomic_DNA"/>
</dbReference>
<dbReference type="AlphaFoldDB" id="A0AA37SZR2"/>
<feature type="transmembrane region" description="Helical" evidence="5">
    <location>
        <begin position="259"/>
        <end position="279"/>
    </location>
</feature>
<keyword evidence="2 5" id="KW-0812">Transmembrane</keyword>
<evidence type="ECO:0000313" key="7">
    <source>
        <dbReference type="Proteomes" id="UP001156601"/>
    </source>
</evidence>
<evidence type="ECO:0000256" key="1">
    <source>
        <dbReference type="ARBA" id="ARBA00004141"/>
    </source>
</evidence>
<keyword evidence="4 5" id="KW-0472">Membrane</keyword>
<dbReference type="Pfam" id="PF01758">
    <property type="entry name" value="SBF"/>
    <property type="match status" value="1"/>
</dbReference>
<comment type="subcellular location">
    <subcellularLocation>
        <location evidence="1">Membrane</location>
        <topology evidence="1">Multi-pass membrane protein</topology>
    </subcellularLocation>
</comment>
<keyword evidence="7" id="KW-1185">Reference proteome</keyword>
<feature type="transmembrane region" description="Helical" evidence="5">
    <location>
        <begin position="231"/>
        <end position="253"/>
    </location>
</feature>
<protein>
    <recommendedName>
        <fullName evidence="8">Bile acid:Na+ symporter, BASS family</fullName>
    </recommendedName>
</protein>
<comment type="caution">
    <text evidence="6">The sequence shown here is derived from an EMBL/GenBank/DDBJ whole genome shotgun (WGS) entry which is preliminary data.</text>
</comment>
<dbReference type="Gene3D" id="1.20.1530.20">
    <property type="match status" value="1"/>
</dbReference>
<sequence>MQSSIFTELLLPALLAFIMFGMGLSLKPEDFSRLFKAPKAVALGLIGQMLLLPLMAFCLAIYLDASPETAIGMMILAACPGGTSSNLFSHIAKANLALSVSLTAITTVICVVSTPWLIKFAIEYFSQGEPIQFSLLSTSLSLIMISLVPVSVGMLVRNKKPKFAAMAEPKFRVFSLVFMVVIIGLVAWKERAVIQLAFPDIFFYALILNLSATLLGVIIARLGKLNSKDGITLGIEIGTQNGTMAILIALSFIQEPAYSVAPAVYGILMYIGAISLVLYSKKFAIEKA</sequence>
<evidence type="ECO:0000256" key="3">
    <source>
        <dbReference type="ARBA" id="ARBA00022989"/>
    </source>
</evidence>
<evidence type="ECO:0000313" key="6">
    <source>
        <dbReference type="EMBL" id="GLR70961.1"/>
    </source>
</evidence>
<evidence type="ECO:0000256" key="4">
    <source>
        <dbReference type="ARBA" id="ARBA00023136"/>
    </source>
</evidence>
<evidence type="ECO:0008006" key="8">
    <source>
        <dbReference type="Google" id="ProtNLM"/>
    </source>
</evidence>
<name>A0AA37SZR2_9ALTE</name>
<reference evidence="6" key="1">
    <citation type="journal article" date="2014" name="Int. J. Syst. Evol. Microbiol.">
        <title>Complete genome sequence of Corynebacterium casei LMG S-19264T (=DSM 44701T), isolated from a smear-ripened cheese.</title>
        <authorList>
            <consortium name="US DOE Joint Genome Institute (JGI-PGF)"/>
            <person name="Walter F."/>
            <person name="Albersmeier A."/>
            <person name="Kalinowski J."/>
            <person name="Ruckert C."/>
        </authorList>
    </citation>
    <scope>NUCLEOTIDE SEQUENCE</scope>
    <source>
        <strain evidence="6">NBRC 110023</strain>
    </source>
</reference>
<dbReference type="RefSeq" id="WP_284217235.1">
    <property type="nucleotide sequence ID" value="NZ_BSOT01000005.1"/>
</dbReference>
<dbReference type="InterPro" id="IPR038770">
    <property type="entry name" value="Na+/solute_symporter_sf"/>
</dbReference>
<proteinExistence type="predicted"/>
<gene>
    <name evidence="6" type="ORF">GCM10007852_18690</name>
</gene>
<dbReference type="PANTHER" id="PTHR10361">
    <property type="entry name" value="SODIUM-BILE ACID COTRANSPORTER"/>
    <property type="match status" value="1"/>
</dbReference>
<feature type="transmembrane region" description="Helical" evidence="5">
    <location>
        <begin position="40"/>
        <end position="63"/>
    </location>
</feature>
<dbReference type="PANTHER" id="PTHR10361:SF24">
    <property type="entry name" value="P3 PROTEIN"/>
    <property type="match status" value="1"/>
</dbReference>
<keyword evidence="3 5" id="KW-1133">Transmembrane helix</keyword>
<feature type="transmembrane region" description="Helical" evidence="5">
    <location>
        <begin position="130"/>
        <end position="150"/>
    </location>
</feature>
<evidence type="ECO:0000256" key="5">
    <source>
        <dbReference type="SAM" id="Phobius"/>
    </source>
</evidence>
<dbReference type="InterPro" id="IPR002657">
    <property type="entry name" value="BilAc:Na_symport/Acr3"/>
</dbReference>
<feature type="transmembrane region" description="Helical" evidence="5">
    <location>
        <begin position="171"/>
        <end position="189"/>
    </location>
</feature>
<dbReference type="Proteomes" id="UP001156601">
    <property type="component" value="Unassembled WGS sequence"/>
</dbReference>
<organism evidence="6 7">
    <name type="scientific">Agaribacter marinus</name>
    <dbReference type="NCBI Taxonomy" id="1431249"/>
    <lineage>
        <taxon>Bacteria</taxon>
        <taxon>Pseudomonadati</taxon>
        <taxon>Pseudomonadota</taxon>
        <taxon>Gammaproteobacteria</taxon>
        <taxon>Alteromonadales</taxon>
        <taxon>Alteromonadaceae</taxon>
        <taxon>Agaribacter</taxon>
    </lineage>
</organism>
<feature type="transmembrane region" description="Helical" evidence="5">
    <location>
        <begin position="6"/>
        <end position="28"/>
    </location>
</feature>
<feature type="transmembrane region" description="Helical" evidence="5">
    <location>
        <begin position="201"/>
        <end position="219"/>
    </location>
</feature>
<dbReference type="InterPro" id="IPR004710">
    <property type="entry name" value="Bilac:Na_transpt"/>
</dbReference>
<feature type="transmembrane region" description="Helical" evidence="5">
    <location>
        <begin position="96"/>
        <end position="118"/>
    </location>
</feature>
<accession>A0AA37SZR2</accession>
<evidence type="ECO:0000256" key="2">
    <source>
        <dbReference type="ARBA" id="ARBA00022692"/>
    </source>
</evidence>
<dbReference type="GO" id="GO:0016020">
    <property type="term" value="C:membrane"/>
    <property type="evidence" value="ECO:0007669"/>
    <property type="project" value="UniProtKB-SubCell"/>
</dbReference>